<protein>
    <submittedName>
        <fullName evidence="8">RNA polymerase subunit sigma-24</fullName>
    </submittedName>
</protein>
<dbReference type="SUPFAM" id="SSF88659">
    <property type="entry name" value="Sigma3 and sigma4 domains of RNA polymerase sigma factors"/>
    <property type="match status" value="1"/>
</dbReference>
<dbReference type="Gene3D" id="1.10.1740.10">
    <property type="match status" value="1"/>
</dbReference>
<gene>
    <name evidence="8" type="ORF">CMV30_02525</name>
</gene>
<proteinExistence type="inferred from homology"/>
<dbReference type="AlphaFoldDB" id="A0A290Q2N2"/>
<dbReference type="InterPro" id="IPR013249">
    <property type="entry name" value="RNA_pol_sigma70_r4_t2"/>
</dbReference>
<dbReference type="NCBIfam" id="TIGR02937">
    <property type="entry name" value="sigma70-ECF"/>
    <property type="match status" value="1"/>
</dbReference>
<sequence>MADADFIQLVDRFYPALYRFALSLARSEADACDLTQQTFYVWATKGHALREAEKAKSWLFTTLYREFLKGRRRGERMTALDTVNEAEVEQVTLAPETVSSMDAEVVMAALQEVDEAFRAPLTLFYIEELSYQEIADVLEIPIGTVMSRLSRGKAQLRARLTAAKENAAGGGSVVKFPSSKGKAGHG</sequence>
<keyword evidence="5" id="KW-0804">Transcription</keyword>
<dbReference type="PANTHER" id="PTHR43133">
    <property type="entry name" value="RNA POLYMERASE ECF-TYPE SIGMA FACTO"/>
    <property type="match status" value="1"/>
</dbReference>
<evidence type="ECO:0000313" key="8">
    <source>
        <dbReference type="EMBL" id="ATC62925.1"/>
    </source>
</evidence>
<accession>A0A290Q2N2</accession>
<evidence type="ECO:0000256" key="1">
    <source>
        <dbReference type="ARBA" id="ARBA00010641"/>
    </source>
</evidence>
<evidence type="ECO:0000256" key="4">
    <source>
        <dbReference type="ARBA" id="ARBA00023125"/>
    </source>
</evidence>
<evidence type="ECO:0000256" key="2">
    <source>
        <dbReference type="ARBA" id="ARBA00023015"/>
    </source>
</evidence>
<dbReference type="InterPro" id="IPR013324">
    <property type="entry name" value="RNA_pol_sigma_r3/r4-like"/>
</dbReference>
<evidence type="ECO:0000259" key="7">
    <source>
        <dbReference type="Pfam" id="PF08281"/>
    </source>
</evidence>
<dbReference type="Pfam" id="PF08281">
    <property type="entry name" value="Sigma70_r4_2"/>
    <property type="match status" value="1"/>
</dbReference>
<evidence type="ECO:0000259" key="6">
    <source>
        <dbReference type="Pfam" id="PF04542"/>
    </source>
</evidence>
<dbReference type="CDD" id="cd06171">
    <property type="entry name" value="Sigma70_r4"/>
    <property type="match status" value="1"/>
</dbReference>
<evidence type="ECO:0000256" key="5">
    <source>
        <dbReference type="ARBA" id="ARBA00023163"/>
    </source>
</evidence>
<evidence type="ECO:0000256" key="3">
    <source>
        <dbReference type="ARBA" id="ARBA00023082"/>
    </source>
</evidence>
<dbReference type="InterPro" id="IPR036388">
    <property type="entry name" value="WH-like_DNA-bd_sf"/>
</dbReference>
<dbReference type="OrthoDB" id="9795666at2"/>
<organism evidence="8 9">
    <name type="scientific">Nibricoccus aquaticus</name>
    <dbReference type="NCBI Taxonomy" id="2576891"/>
    <lineage>
        <taxon>Bacteria</taxon>
        <taxon>Pseudomonadati</taxon>
        <taxon>Verrucomicrobiota</taxon>
        <taxon>Opitutia</taxon>
        <taxon>Opitutales</taxon>
        <taxon>Opitutaceae</taxon>
        <taxon>Nibricoccus</taxon>
    </lineage>
</organism>
<keyword evidence="9" id="KW-1185">Reference proteome</keyword>
<dbReference type="PANTHER" id="PTHR43133:SF8">
    <property type="entry name" value="RNA POLYMERASE SIGMA FACTOR HI_1459-RELATED"/>
    <property type="match status" value="1"/>
</dbReference>
<dbReference type="InterPro" id="IPR007627">
    <property type="entry name" value="RNA_pol_sigma70_r2"/>
</dbReference>
<comment type="similarity">
    <text evidence="1">Belongs to the sigma-70 factor family. ECF subfamily.</text>
</comment>
<reference evidence="8 9" key="1">
    <citation type="submission" date="2017-09" db="EMBL/GenBank/DDBJ databases">
        <title>Complete genome sequence of Verrucomicrobial strain HZ-65, isolated from freshwater.</title>
        <authorList>
            <person name="Choi A."/>
        </authorList>
    </citation>
    <scope>NUCLEOTIDE SEQUENCE [LARGE SCALE GENOMIC DNA]</scope>
    <source>
        <strain evidence="8 9">HZ-65</strain>
    </source>
</reference>
<dbReference type="RefSeq" id="WP_096054560.1">
    <property type="nucleotide sequence ID" value="NZ_CP023344.1"/>
</dbReference>
<dbReference type="SUPFAM" id="SSF88946">
    <property type="entry name" value="Sigma2 domain of RNA polymerase sigma factors"/>
    <property type="match status" value="1"/>
</dbReference>
<dbReference type="GO" id="GO:0003677">
    <property type="term" value="F:DNA binding"/>
    <property type="evidence" value="ECO:0007669"/>
    <property type="project" value="UniProtKB-KW"/>
</dbReference>
<name>A0A290Q2N2_9BACT</name>
<keyword evidence="4" id="KW-0238">DNA-binding</keyword>
<dbReference type="GO" id="GO:0016987">
    <property type="term" value="F:sigma factor activity"/>
    <property type="evidence" value="ECO:0007669"/>
    <property type="project" value="UniProtKB-KW"/>
</dbReference>
<keyword evidence="2" id="KW-0805">Transcription regulation</keyword>
<keyword evidence="3" id="KW-0731">Sigma factor</keyword>
<dbReference type="InterPro" id="IPR039425">
    <property type="entry name" value="RNA_pol_sigma-70-like"/>
</dbReference>
<dbReference type="Gene3D" id="1.10.10.10">
    <property type="entry name" value="Winged helix-like DNA-binding domain superfamily/Winged helix DNA-binding domain"/>
    <property type="match status" value="1"/>
</dbReference>
<feature type="domain" description="RNA polymerase sigma-70 region 2" evidence="6">
    <location>
        <begin position="9"/>
        <end position="76"/>
    </location>
</feature>
<dbReference type="KEGG" id="vbh:CMV30_02525"/>
<dbReference type="InterPro" id="IPR014284">
    <property type="entry name" value="RNA_pol_sigma-70_dom"/>
</dbReference>
<feature type="domain" description="RNA polymerase sigma factor 70 region 4 type 2" evidence="7">
    <location>
        <begin position="105"/>
        <end position="156"/>
    </location>
</feature>
<dbReference type="Pfam" id="PF04542">
    <property type="entry name" value="Sigma70_r2"/>
    <property type="match status" value="1"/>
</dbReference>
<dbReference type="InterPro" id="IPR013325">
    <property type="entry name" value="RNA_pol_sigma_r2"/>
</dbReference>
<evidence type="ECO:0000313" key="9">
    <source>
        <dbReference type="Proteomes" id="UP000217265"/>
    </source>
</evidence>
<dbReference type="EMBL" id="CP023344">
    <property type="protein sequence ID" value="ATC62925.1"/>
    <property type="molecule type" value="Genomic_DNA"/>
</dbReference>
<dbReference type="GO" id="GO:0006352">
    <property type="term" value="P:DNA-templated transcription initiation"/>
    <property type="evidence" value="ECO:0007669"/>
    <property type="project" value="InterPro"/>
</dbReference>
<dbReference type="Proteomes" id="UP000217265">
    <property type="component" value="Chromosome"/>
</dbReference>